<accession>A0ABV7PEQ3</accession>
<dbReference type="EMBL" id="JBHRVV010000001">
    <property type="protein sequence ID" value="MFC3457655.1"/>
    <property type="molecule type" value="Genomic_DNA"/>
</dbReference>
<dbReference type="PANTHER" id="PTHR46268">
    <property type="entry name" value="STRESS RESPONSE PROTEIN NHAX"/>
    <property type="match status" value="1"/>
</dbReference>
<comment type="caution">
    <text evidence="5">The sequence shown here is derived from an EMBL/GenBank/DDBJ whole genome shotgun (WGS) entry which is preliminary data.</text>
</comment>
<dbReference type="Gene3D" id="3.40.50.620">
    <property type="entry name" value="HUPs"/>
    <property type="match status" value="1"/>
</dbReference>
<evidence type="ECO:0000313" key="6">
    <source>
        <dbReference type="Proteomes" id="UP001595665"/>
    </source>
</evidence>
<dbReference type="InterPro" id="IPR006015">
    <property type="entry name" value="Universal_stress_UspA"/>
</dbReference>
<name>A0ABV7PEQ3_9BURK</name>
<reference evidence="6" key="1">
    <citation type="journal article" date="2019" name="Int. J. Syst. Evol. Microbiol.">
        <title>The Global Catalogue of Microorganisms (GCM) 10K type strain sequencing project: providing services to taxonomists for standard genome sequencing and annotation.</title>
        <authorList>
            <consortium name="The Broad Institute Genomics Platform"/>
            <consortium name="The Broad Institute Genome Sequencing Center for Infectious Disease"/>
            <person name="Wu L."/>
            <person name="Ma J."/>
        </authorList>
    </citation>
    <scope>NUCLEOTIDE SEQUENCE [LARGE SCALE GENOMIC DNA]</scope>
    <source>
        <strain evidence="6">CCM 7480</strain>
    </source>
</reference>
<evidence type="ECO:0000256" key="1">
    <source>
        <dbReference type="ARBA" id="ARBA00008791"/>
    </source>
</evidence>
<dbReference type="InterPro" id="IPR006016">
    <property type="entry name" value="UspA"/>
</dbReference>
<dbReference type="Pfam" id="PF00582">
    <property type="entry name" value="Usp"/>
    <property type="match status" value="1"/>
</dbReference>
<keyword evidence="3" id="KW-0067">ATP-binding</keyword>
<organism evidence="5 6">
    <name type="scientific">Massilia haematophila</name>
    <dbReference type="NCBI Taxonomy" id="457923"/>
    <lineage>
        <taxon>Bacteria</taxon>
        <taxon>Pseudomonadati</taxon>
        <taxon>Pseudomonadota</taxon>
        <taxon>Betaproteobacteria</taxon>
        <taxon>Burkholderiales</taxon>
        <taxon>Oxalobacteraceae</taxon>
        <taxon>Telluria group</taxon>
        <taxon>Massilia</taxon>
    </lineage>
</organism>
<sequence length="162" mass="16583">MYRRILVPTDGSALSNEAADAAIAFAKACGCELVALAIAQPEPVLLSAEGALATDAPARLDVLLEQARRDADRVAAAATEAGVACKAEAAYGYSPADAIVGAVQRHGCDLVFMASHGRRGLSRLIAGSVTQRVLAYATVPVMVYRARPAQPEAPAPAAGGAR</sequence>
<keyword evidence="6" id="KW-1185">Reference proteome</keyword>
<evidence type="ECO:0000259" key="4">
    <source>
        <dbReference type="Pfam" id="PF00582"/>
    </source>
</evidence>
<comment type="similarity">
    <text evidence="1">Belongs to the universal stress protein A family.</text>
</comment>
<proteinExistence type="inferred from homology"/>
<dbReference type="InterPro" id="IPR014729">
    <property type="entry name" value="Rossmann-like_a/b/a_fold"/>
</dbReference>
<evidence type="ECO:0000256" key="3">
    <source>
        <dbReference type="ARBA" id="ARBA00022840"/>
    </source>
</evidence>
<feature type="domain" description="UspA" evidence="4">
    <location>
        <begin position="1"/>
        <end position="145"/>
    </location>
</feature>
<dbReference type="SUPFAM" id="SSF52402">
    <property type="entry name" value="Adenine nucleotide alpha hydrolases-like"/>
    <property type="match status" value="1"/>
</dbReference>
<dbReference type="CDD" id="cd00293">
    <property type="entry name" value="USP-like"/>
    <property type="match status" value="1"/>
</dbReference>
<evidence type="ECO:0000313" key="5">
    <source>
        <dbReference type="EMBL" id="MFC3457655.1"/>
    </source>
</evidence>
<dbReference type="PRINTS" id="PR01438">
    <property type="entry name" value="UNVRSLSTRESS"/>
</dbReference>
<evidence type="ECO:0000256" key="2">
    <source>
        <dbReference type="ARBA" id="ARBA00022741"/>
    </source>
</evidence>
<protein>
    <submittedName>
        <fullName evidence="5">Universal stress protein</fullName>
    </submittedName>
</protein>
<gene>
    <name evidence="5" type="ORF">ACFOPH_05270</name>
</gene>
<dbReference type="RefSeq" id="WP_379733987.1">
    <property type="nucleotide sequence ID" value="NZ_JBHRVV010000001.1"/>
</dbReference>
<dbReference type="PANTHER" id="PTHR46268:SF27">
    <property type="entry name" value="UNIVERSAL STRESS PROTEIN RV2623"/>
    <property type="match status" value="1"/>
</dbReference>
<keyword evidence="2" id="KW-0547">Nucleotide-binding</keyword>
<dbReference type="Proteomes" id="UP001595665">
    <property type="component" value="Unassembled WGS sequence"/>
</dbReference>